<feature type="compositionally biased region" description="Gly residues" evidence="2">
    <location>
        <begin position="2524"/>
        <end position="2535"/>
    </location>
</feature>
<feature type="compositionally biased region" description="Low complexity" evidence="2">
    <location>
        <begin position="3016"/>
        <end position="3025"/>
    </location>
</feature>
<dbReference type="InterPro" id="IPR016024">
    <property type="entry name" value="ARM-type_fold"/>
</dbReference>
<feature type="region of interest" description="Disordered" evidence="2">
    <location>
        <begin position="3004"/>
        <end position="3050"/>
    </location>
</feature>
<gene>
    <name evidence="3" type="ORF">FNF31_02256</name>
</gene>
<feature type="region of interest" description="Disordered" evidence="2">
    <location>
        <begin position="3234"/>
        <end position="3264"/>
    </location>
</feature>
<evidence type="ECO:0000313" key="3">
    <source>
        <dbReference type="EMBL" id="KAA0164718.1"/>
    </source>
</evidence>
<dbReference type="InterPro" id="IPR000225">
    <property type="entry name" value="Armadillo"/>
</dbReference>
<feature type="region of interest" description="Disordered" evidence="2">
    <location>
        <begin position="1936"/>
        <end position="1971"/>
    </location>
</feature>
<feature type="region of interest" description="Disordered" evidence="2">
    <location>
        <begin position="3539"/>
        <end position="3565"/>
    </location>
</feature>
<dbReference type="SUPFAM" id="SSF48371">
    <property type="entry name" value="ARM repeat"/>
    <property type="match status" value="1"/>
</dbReference>
<feature type="compositionally biased region" description="Low complexity" evidence="2">
    <location>
        <begin position="1640"/>
        <end position="1666"/>
    </location>
</feature>
<evidence type="ECO:0000256" key="2">
    <source>
        <dbReference type="SAM" id="MobiDB-lite"/>
    </source>
</evidence>
<dbReference type="EMBL" id="VLTM01000016">
    <property type="protein sequence ID" value="KAA0164718.1"/>
    <property type="molecule type" value="Genomic_DNA"/>
</dbReference>
<feature type="compositionally biased region" description="Low complexity" evidence="2">
    <location>
        <begin position="930"/>
        <end position="947"/>
    </location>
</feature>
<sequence>MDSSMEGLVAAIRKHAGFKRLAAYSIKALRKSATPPSSGWVAQADAAFKFGAVEAIRNLVERNCAAESSDCEILADASMQLQAIAAAGRGAMLLRQMAGDRAEAAADALIDWADRSADADEAAFSAGGEGCADLGANAATGGGWHAARGFWHAVKASRAGGVLSRDDLAVASAAAEGLAGTLRICAAQSPTDFIRFGGASIVAAFLPAGSLEDDGTFAVQAPDDALHSPRLLRLALQAMDAATARARSAAAVLPFLVPGQGASCVASLEPALAASGAGHSGAAAASGAASAAKGASGRGAAPGRSPLEALLDGARVAEGGASENRHLAPAMRTLDRITRLSGAAVLRLRALQAVARLASAVEWLQQRGGDAGAAAAARAGVRVLSRVLGPDLLALLERASGRSAGAGSADVPVREAVFSARLLASLTASRGVAERCALQPGFVSRLVGLLSVGDEPDFRGAAGDNVCAVNGRAREGLCRVAEHIAEASSVAAAALMAEGAVPRLHRLARATVESDDADSDELRDADGPAANLAESLQGSALAALAAIAKCSAPCALAVATSRLPDTSFSGVAGKDAHLSLPVWAARLLADEGEASVRVGEGALLLCAALLAWARGHAGASRESGAIRDAVDVDAMTEAGLVAGAVDVLRSRPGGVSVQLAGISLVADAVAVLGAPGAEEAADAGVLDVVTVALHGHGVNRSGPFRHVGQSGLSRLESHAGRASMARGMSFAAVSPGGSSSPGMAGQRRMSRRPSSSVFYGPDGRSASRSGAAWRAAASVNDVPKQLLDCVLVPPVLDGPAATSQEDSAVCIAALELAARIVETTAPPGEEGAALGPAAGELKRLGVLRAMLSASRRAAQAHLDDALFEGAFVRLVELVVAKRDVWAALCRVSDGTRVLRARSAAADLFAIADAEMEAAGMAESTLPTMAEAPKAPTAAPADQKSAADAGDDGRVRGESGEAVGRELVDELCLLEAVGVSLRLGREMVLARATTVLCRIVTTASTLRGVPRAALRGCAAGGAAVVCALGLCGPGRVFDTVSASPSGLSVAVEAGGVEAVVAALRAHGPSVAKSAEGSSFALEAACRALAAASVWEHGAEAASTRGGTRQVVRELAAASEAVSAGRGSRWFGPEGQRTLILLVSVLDGCSDWPSTAGLLRKQGAVDAIIATLEAGAPAPQVAEAPAGGRATHASRSHADGAGAAGRAGSGGAGRRGPGGKAGRSNSGGGDDVASGGGGGDEDALAGPASSASADHSQAAQDVMIAVLTKLLDASSVETAVKAAAVAASVLKDFAPRGSDTGAGLMLLQSSAAATPASHVDVDWAGTAAAFASRIVAVVSRHGHAGGSAAAAASGAGDSAKGSSVASLEDDADDDVAGGSVLLAALLDSAASAALHGAGARELLAGKAGALVSLRIAEAVELASAADDVGAGEHGQQTAGESLAKAAARAARAMAEAAAGPSVCGPHVLSAGLKPRDMLVQTATSLASAARAAMKHSMEAGSASVAADSLRTLAAIAAATSSPKLSVSMGAMGGAAEVIQEGGSWAADLSRAAAAATFRFSGPKETSPSEAVLRAASRAGCAVAFATRIGGSLLSDAKTAIIPLADVRAAAVSAGGQPLTSDTTAMGVLLAVLDGLRGAQGADSGAPASTAAADAESSSASQRSGLRSGVSSPQWGLSQAFHLIADTLSEERCRQLADHYVASGQADDGSTAEDVAMEVLESLRALLRARGARGAVEAAMALPDAGTDLLRAGARALSALDGEADDGRPGLSAAVLQAAGEASRACTAVMCAVADAESGGAAAAHAGEGGAGKDVLSQLGAALGRASKAHSSLSGSLRALAAALAGEDPDSLSGAVARHIHISMRAAVSAARAIAAVIARGSAAAEALVAGLEADGEESDLAGAAAASAGSSLLGGLRSELGAGLEQVAGSLMAGGGGPLTSGGSAGGEEAGRLARANSARRRPSSIGGGTLGAPGGSSAAMLKSLGQRAVAAAVKSLGNVAVSAVQASGRLALAQGSSSASAGRKLRPTERAKYLGRSAATSAEWPSALPCSSSLSDSAGCGEAAGPVSAYEGIDCVVEGLQCLAQAPAGARVADGPASALASLEPAGSAADHLVPANSADAAAVVEAAKGSIRELCTAPDTAGPSSSSSSSLEGAWAAASRGLAFVLAALASPAVRALGGGRVVELARSCLGDIVAAAAADGAALAAALSSSGGTEVLGQLLLAATECAGAETEFGAECIWEASGAGEDARPSIFASPVVAVAMQAMQEGGMPSEASISPALWLLARSVVSGALQSGRAALGPAAAAMAPSADGRFLVGKVGFEACMPAVSSVLAHGLRPTPPPGCLVPPAVPRTSASFLQAAAAFSVAMRFAVPCVESEAIAGSAASYDRVVLTLDPAAHGAIGSCVAACAEGMLDSHAAVARRAARSAGAKGHDEVERTAAGLVRLQGLTVAMLADVVAHCALDEERFAAWGGAEARSALERSVSIALRLGGFEAATADSTGSPGATSAEADSLAEPEEPLHGGAGAPGGGAAGSSGSDDADGRRIAVHAASRAACALGSLQLLRRACGLEFSDCAVDARTSARASAVAATGAVRLVCLSLDWHGAEPEFASEACRFIADACVACAGTGHAPPSAAEVGADEDDPWDELSGRLNGAVTATSVRSCLLNERCLRSLQSVVSRLGDSSTRVRVSGGALIDALSQVYERRSARGFLRAIERATAALDACEWCPAAPPRSSLRVELPRGKGSTPAVLLPAAPTAVWRKGGSGPAAPAPPADDEAWIAVATALAALEDVCEHLPISAVPVVPPEQIARLVKHCKSLLADPGPTSAILMALARCTDRTANTVALCAEGGVKVAVSAATLHGARNSYLADAVSGLVRAVTIQLDLLPVVKKAGAVPVLVYLADAHNGNNPDDRGQPLRGFMRATGLCGHLVEEDVVASIAPRRRKARLSTPSQQAAAVASTAAAAAAAGSASSDAADGGLSSAMDLAAEEAAWYESGFGSALDEEGSDATEEAAASDASTGLPLVGDYRPNARKSRPGEEESPLTEPRVTHFCVQALANVACDASLDDDPASIPGYGKSPGAELVDGATSGVVRIVAAGGVELLSRVMQRHMRRPRLLEDAVCTLSNLAYTSDAIRLRIGSTCAKQVVGLLRAFSRDAMLFNMALRAVGNLTRCDENIIEVTAAGAASAMAVGVEEMVRQGKWRVIRVAADVVGNIASFEESAYTGRASGVDRARREMRTGERRRKRREQKRIDAGGDAEDSHVARALRAGFPEVQDAAPLAHWVLAFLGAEGVVESIIGAMAAFPTKSSMVAACFRALQAVCEVPSFAAVAAHGLQGAPAIVRAMRACDYDVSVSERGLLLLGLLLRCSDSEARTFVLDCGTGPLMLSLLDTHASSPHVVLAALQSLDSAGAGSCESHNHLKEAEANELAAIESRLEVIAEAAMGNADGGEHDGVLKALGASIGVRHFAFPKPDVPDRSVDGAQDALDEADESASPFTEGMQMLRSAWEMDAVRSVMRVVRASLPCLSRPGTGAALQEVQAGPARSSRSRGSTADPDEDDASELALAALDAETASVPTQDLRALPSGETVVLACMRLLSSWARHARLAARVGVAAAEVASDLSVLLAADKFSSQDRASMGERLKRLQPLQAASEALLSMRLKASREGTSAVEAKGPLLRQVWLALAVAATHPQAARACADQGALQAVRSVPAVIDADIDALVLLRVAEALRGLVCACAPRGWMLKVKRSAGLADDGELLDWAEQDGSEDAAVASAATASALDEDLAAACAADDGSDQAMRTCVQESAELVGVWLATVFALGHDKFGYTQASSCVRVARRFRLFQETADLDGRDVATDGAAAAADAGSAGAAAVNRGDPEADAKAMQLAEPGVMPWRQFPRAAIEALAAGMQADVWFTPTMHPKAKLKSRKMALEASEDLSSLSWSYSSLRFKRALRWRINLAGVAAVRLGLPLGKRRRNVFARNPAPAKSVSVDGPILPGELSHNDSPIPASQAAAVGKVAAEDYVLAGVATVLHLEGPNPSAARQLFAALAALVPFAKAGALPVPGTVGEHRKKGKQSVMRRPSVRGWWAGGDAAGAGDSSDDE</sequence>
<feature type="region of interest" description="Disordered" evidence="2">
    <location>
        <begin position="732"/>
        <end position="763"/>
    </location>
</feature>
<feature type="repeat" description="ARM" evidence="1">
    <location>
        <begin position="3103"/>
        <end position="3133"/>
    </location>
</feature>
<proteinExistence type="predicted"/>
<dbReference type="PROSITE" id="PS50176">
    <property type="entry name" value="ARM_REPEAT"/>
    <property type="match status" value="1"/>
</dbReference>
<comment type="caution">
    <text evidence="3">The sequence shown here is derived from an EMBL/GenBank/DDBJ whole genome shotgun (WGS) entry which is preliminary data.</text>
</comment>
<dbReference type="SMART" id="SM00185">
    <property type="entry name" value="ARM"/>
    <property type="match status" value="6"/>
</dbReference>
<feature type="compositionally biased region" description="Gly residues" evidence="2">
    <location>
        <begin position="1936"/>
        <end position="1946"/>
    </location>
</feature>
<feature type="region of interest" description="Disordered" evidence="2">
    <location>
        <begin position="2499"/>
        <end position="2542"/>
    </location>
</feature>
<feature type="compositionally biased region" description="Basic and acidic residues" evidence="2">
    <location>
        <begin position="3255"/>
        <end position="3264"/>
    </location>
</feature>
<dbReference type="Gene3D" id="1.25.10.10">
    <property type="entry name" value="Leucine-rich Repeat Variant"/>
    <property type="match status" value="1"/>
</dbReference>
<feature type="compositionally biased region" description="Acidic residues" evidence="2">
    <location>
        <begin position="3006"/>
        <end position="3015"/>
    </location>
</feature>
<organism evidence="3 4">
    <name type="scientific">Cafeteria roenbergensis</name>
    <name type="common">Marine flagellate</name>
    <dbReference type="NCBI Taxonomy" id="33653"/>
    <lineage>
        <taxon>Eukaryota</taxon>
        <taxon>Sar</taxon>
        <taxon>Stramenopiles</taxon>
        <taxon>Bigyra</taxon>
        <taxon>Opalozoa</taxon>
        <taxon>Bicosoecida</taxon>
        <taxon>Cafeteriaceae</taxon>
        <taxon>Cafeteria</taxon>
    </lineage>
</organism>
<evidence type="ECO:0000313" key="4">
    <source>
        <dbReference type="Proteomes" id="UP000325113"/>
    </source>
</evidence>
<name>A0A5A8DHI1_CAFRO</name>
<feature type="region of interest" description="Disordered" evidence="2">
    <location>
        <begin position="930"/>
        <end position="957"/>
    </location>
</feature>
<feature type="region of interest" description="Disordered" evidence="2">
    <location>
        <begin position="1640"/>
        <end position="1669"/>
    </location>
</feature>
<protein>
    <submittedName>
        <fullName evidence="3">Uncharacterized protein</fullName>
    </submittedName>
</protein>
<dbReference type="InterPro" id="IPR011989">
    <property type="entry name" value="ARM-like"/>
</dbReference>
<feature type="compositionally biased region" description="Gly residues" evidence="2">
    <location>
        <begin position="1200"/>
        <end position="1236"/>
    </location>
</feature>
<evidence type="ECO:0000256" key="1">
    <source>
        <dbReference type="PROSITE-ProRule" id="PRU00259"/>
    </source>
</evidence>
<accession>A0A5A8DHI1</accession>
<feature type="region of interest" description="Disordered" evidence="2">
    <location>
        <begin position="1178"/>
        <end position="1250"/>
    </location>
</feature>
<reference evidence="3 4" key="1">
    <citation type="submission" date="2019-07" db="EMBL/GenBank/DDBJ databases">
        <title>Genomes of Cafeteria roenbergensis.</title>
        <authorList>
            <person name="Fischer M.G."/>
            <person name="Hackl T."/>
            <person name="Roman M."/>
        </authorList>
    </citation>
    <scope>NUCLEOTIDE SEQUENCE [LARGE SCALE GENOMIC DNA]</scope>
    <source>
        <strain evidence="3 4">Cflag</strain>
    </source>
</reference>
<feature type="compositionally biased region" description="Basic and acidic residues" evidence="2">
    <location>
        <begin position="3234"/>
        <end position="3245"/>
    </location>
</feature>
<feature type="region of interest" description="Disordered" evidence="2">
    <location>
        <begin position="4073"/>
        <end position="4110"/>
    </location>
</feature>
<dbReference type="Proteomes" id="UP000325113">
    <property type="component" value="Unassembled WGS sequence"/>
</dbReference>